<reference evidence="8 10" key="1">
    <citation type="journal article" date="2016" name="Genome Announc.">
        <title>Complete Genome Sequence of the Amino Acid-Fermenting Clostridium propionicum X2 (DSM 1682).</title>
        <authorList>
            <person name="Poehlein A."/>
            <person name="Schlien K."/>
            <person name="Chowdhury N.P."/>
            <person name="Gottschalk G."/>
            <person name="Buckel W."/>
            <person name="Daniel R."/>
        </authorList>
    </citation>
    <scope>NUCLEOTIDE SEQUENCE [LARGE SCALE GENOMIC DNA]</scope>
    <source>
        <strain evidence="8 10">X2</strain>
    </source>
</reference>
<dbReference type="EMBL" id="CP014223">
    <property type="protein sequence ID" value="AMJ42493.1"/>
    <property type="molecule type" value="Genomic_DNA"/>
</dbReference>
<dbReference type="Gene3D" id="1.10.3720.10">
    <property type="entry name" value="MetI-like"/>
    <property type="match status" value="1"/>
</dbReference>
<evidence type="ECO:0000313" key="9">
    <source>
        <dbReference type="EMBL" id="SHE33201.1"/>
    </source>
</evidence>
<dbReference type="CDD" id="cd06261">
    <property type="entry name" value="TM_PBP2"/>
    <property type="match status" value="1"/>
</dbReference>
<evidence type="ECO:0000256" key="6">
    <source>
        <dbReference type="RuleBase" id="RU363032"/>
    </source>
</evidence>
<evidence type="ECO:0000313" key="11">
    <source>
        <dbReference type="Proteomes" id="UP000184204"/>
    </source>
</evidence>
<keyword evidence="5 6" id="KW-0472">Membrane</keyword>
<evidence type="ECO:0000256" key="3">
    <source>
        <dbReference type="ARBA" id="ARBA00022692"/>
    </source>
</evidence>
<dbReference type="AlphaFoldDB" id="A0A0X8VCM9"/>
<reference evidence="10" key="2">
    <citation type="submission" date="2016-01" db="EMBL/GenBank/DDBJ databases">
        <authorList>
            <person name="Poehlein A."/>
            <person name="Schlien K."/>
            <person name="Gottschalk G."/>
            <person name="Buckel W."/>
            <person name="Daniel R."/>
        </authorList>
    </citation>
    <scope>NUCLEOTIDE SEQUENCE [LARGE SCALE GENOMIC DNA]</scope>
    <source>
        <strain evidence="10">X2</strain>
    </source>
</reference>
<evidence type="ECO:0000259" key="7">
    <source>
        <dbReference type="PROSITE" id="PS50928"/>
    </source>
</evidence>
<dbReference type="RefSeq" id="WP_066053398.1">
    <property type="nucleotide sequence ID" value="NZ_CP014223.1"/>
</dbReference>
<comment type="subcellular location">
    <subcellularLocation>
        <location evidence="6">Cell membrane</location>
        <topology evidence="6">Multi-pass membrane protein</topology>
    </subcellularLocation>
    <subcellularLocation>
        <location evidence="1">Membrane</location>
        <topology evidence="1">Multi-pass membrane protein</topology>
    </subcellularLocation>
</comment>
<sequence>MTDLFSLTIQHMVLVLIAIGFSTIIGIFLGIISYWVPYLDKVILWVVDSLQTIPSLALLAILMIFFGLGNVTLVVGLILYSLLPIVRNTYLGLTGVPLHLKDAARGMGMSKLQRMIKVELPLSFPLIFSGIKIATVTALSIAVIGVLIGSGGLGYPIYRGIQTMNFSAIMKGTIPVVVMAVLFDLIMSKFEQKLVKRAK</sequence>
<feature type="transmembrane region" description="Helical" evidence="6">
    <location>
        <begin position="122"/>
        <end position="148"/>
    </location>
</feature>
<name>A0A0X8VCM9_ANAPI</name>
<dbReference type="Pfam" id="PF00528">
    <property type="entry name" value="BPD_transp_1"/>
    <property type="match status" value="1"/>
</dbReference>
<dbReference type="GO" id="GO:0055085">
    <property type="term" value="P:transmembrane transport"/>
    <property type="evidence" value="ECO:0007669"/>
    <property type="project" value="InterPro"/>
</dbReference>
<dbReference type="GO" id="GO:0005886">
    <property type="term" value="C:plasma membrane"/>
    <property type="evidence" value="ECO:0007669"/>
    <property type="project" value="UniProtKB-SubCell"/>
</dbReference>
<dbReference type="OrthoDB" id="34174at2"/>
<reference evidence="11" key="3">
    <citation type="submission" date="2016-11" db="EMBL/GenBank/DDBJ databases">
        <authorList>
            <person name="Jaros S."/>
            <person name="Januszkiewicz K."/>
            <person name="Wedrychowicz H."/>
        </authorList>
    </citation>
    <scope>NUCLEOTIDE SEQUENCE [LARGE SCALE GENOMIC DNA]</scope>
    <source>
        <strain evidence="11">DSM 1682</strain>
    </source>
</reference>
<dbReference type="Proteomes" id="UP000068026">
    <property type="component" value="Chromosome"/>
</dbReference>
<evidence type="ECO:0000256" key="1">
    <source>
        <dbReference type="ARBA" id="ARBA00004141"/>
    </source>
</evidence>
<keyword evidence="4 6" id="KW-1133">Transmembrane helix</keyword>
<feature type="domain" description="ABC transmembrane type-1" evidence="7">
    <location>
        <begin position="8"/>
        <end position="187"/>
    </location>
</feature>
<dbReference type="Proteomes" id="UP000184204">
    <property type="component" value="Unassembled WGS sequence"/>
</dbReference>
<dbReference type="EMBL" id="FQUA01000001">
    <property type="protein sequence ID" value="SHE33201.1"/>
    <property type="molecule type" value="Genomic_DNA"/>
</dbReference>
<gene>
    <name evidence="8" type="primary">opuCD</name>
    <name evidence="8" type="ORF">CPRO_29630</name>
    <name evidence="9" type="ORF">SAMN02745151_00424</name>
</gene>
<dbReference type="InterPro" id="IPR051204">
    <property type="entry name" value="ABC_transp_perm/SBD"/>
</dbReference>
<keyword evidence="10" id="KW-1185">Reference proteome</keyword>
<dbReference type="SUPFAM" id="SSF161098">
    <property type="entry name" value="MetI-like"/>
    <property type="match status" value="1"/>
</dbReference>
<dbReference type="GO" id="GO:0031460">
    <property type="term" value="P:glycine betaine transport"/>
    <property type="evidence" value="ECO:0007669"/>
    <property type="project" value="TreeGrafter"/>
</dbReference>
<dbReference type="KEGG" id="cpro:CPRO_29630"/>
<dbReference type="PROSITE" id="PS50928">
    <property type="entry name" value="ABC_TM1"/>
    <property type="match status" value="1"/>
</dbReference>
<dbReference type="PANTHER" id="PTHR30177:SF4">
    <property type="entry name" value="OSMOPROTECTANT IMPORT PERMEASE PROTEIN OSMW"/>
    <property type="match status" value="1"/>
</dbReference>
<dbReference type="InterPro" id="IPR035906">
    <property type="entry name" value="MetI-like_sf"/>
</dbReference>
<reference evidence="9" key="4">
    <citation type="submission" date="2016-11" db="EMBL/GenBank/DDBJ databases">
        <authorList>
            <person name="Varghese N."/>
            <person name="Submissions S."/>
        </authorList>
    </citation>
    <scope>NUCLEOTIDE SEQUENCE</scope>
    <source>
        <strain evidence="9">DSM 1682</strain>
    </source>
</reference>
<accession>A0A0X8VCM9</accession>
<feature type="transmembrane region" description="Helical" evidence="6">
    <location>
        <begin position="56"/>
        <end position="83"/>
    </location>
</feature>
<evidence type="ECO:0000256" key="2">
    <source>
        <dbReference type="ARBA" id="ARBA00022448"/>
    </source>
</evidence>
<dbReference type="PANTHER" id="PTHR30177">
    <property type="entry name" value="GLYCINE BETAINE/L-PROLINE TRANSPORT SYSTEM PERMEASE PROTEIN PROW"/>
    <property type="match status" value="1"/>
</dbReference>
<evidence type="ECO:0000313" key="10">
    <source>
        <dbReference type="Proteomes" id="UP000068026"/>
    </source>
</evidence>
<keyword evidence="3 6" id="KW-0812">Transmembrane</keyword>
<keyword evidence="2 6" id="KW-0813">Transport</keyword>
<organism evidence="9 11">
    <name type="scientific">Anaerotignum propionicum DSM 1682</name>
    <dbReference type="NCBI Taxonomy" id="991789"/>
    <lineage>
        <taxon>Bacteria</taxon>
        <taxon>Bacillati</taxon>
        <taxon>Bacillota</taxon>
        <taxon>Clostridia</taxon>
        <taxon>Lachnospirales</taxon>
        <taxon>Anaerotignaceae</taxon>
        <taxon>Anaerotignum</taxon>
    </lineage>
</organism>
<proteinExistence type="inferred from homology"/>
<protein>
    <submittedName>
        <fullName evidence="8">Glycine betaine/carnitine/choline transport system permease protein OpuCD</fullName>
    </submittedName>
    <submittedName>
        <fullName evidence="9">Osmoprotectant transport system permease protein</fullName>
    </submittedName>
</protein>
<evidence type="ECO:0000256" key="5">
    <source>
        <dbReference type="ARBA" id="ARBA00023136"/>
    </source>
</evidence>
<dbReference type="InterPro" id="IPR000515">
    <property type="entry name" value="MetI-like"/>
</dbReference>
<dbReference type="FunFam" id="1.10.3720.10:FF:000001">
    <property type="entry name" value="Glycine betaine ABC transporter, permease"/>
    <property type="match status" value="1"/>
</dbReference>
<comment type="similarity">
    <text evidence="6">Belongs to the binding-protein-dependent transport system permease family.</text>
</comment>
<feature type="transmembrane region" description="Helical" evidence="6">
    <location>
        <begin position="168"/>
        <end position="187"/>
    </location>
</feature>
<feature type="transmembrane region" description="Helical" evidence="6">
    <location>
        <begin position="12"/>
        <end position="36"/>
    </location>
</feature>
<evidence type="ECO:0000313" key="8">
    <source>
        <dbReference type="EMBL" id="AMJ42493.1"/>
    </source>
</evidence>
<evidence type="ECO:0000256" key="4">
    <source>
        <dbReference type="ARBA" id="ARBA00022989"/>
    </source>
</evidence>